<proteinExistence type="predicted"/>
<evidence type="ECO:0000256" key="1">
    <source>
        <dbReference type="SAM" id="Phobius"/>
    </source>
</evidence>
<dbReference type="OrthoDB" id="4247480at2"/>
<evidence type="ECO:0000313" key="2">
    <source>
        <dbReference type="EMBL" id="TSB42966.1"/>
    </source>
</evidence>
<name>A0A553ZNU3_9ACTN</name>
<evidence type="ECO:0000313" key="3">
    <source>
        <dbReference type="Proteomes" id="UP000320888"/>
    </source>
</evidence>
<gene>
    <name evidence="2" type="ORF">FNZ23_07055</name>
</gene>
<organism evidence="2 3">
    <name type="scientific">Streptomyces benahoarensis</name>
    <dbReference type="NCBI Taxonomy" id="2595054"/>
    <lineage>
        <taxon>Bacteria</taxon>
        <taxon>Bacillati</taxon>
        <taxon>Actinomycetota</taxon>
        <taxon>Actinomycetes</taxon>
        <taxon>Kitasatosporales</taxon>
        <taxon>Streptomycetaceae</taxon>
        <taxon>Streptomyces</taxon>
    </lineage>
</organism>
<dbReference type="EMBL" id="VKLS01000048">
    <property type="protein sequence ID" value="TSB42966.1"/>
    <property type="molecule type" value="Genomic_DNA"/>
</dbReference>
<comment type="caution">
    <text evidence="2">The sequence shown here is derived from an EMBL/GenBank/DDBJ whole genome shotgun (WGS) entry which is preliminary data.</text>
</comment>
<dbReference type="RefSeq" id="WP_143941686.1">
    <property type="nucleotide sequence ID" value="NZ_VKLS01000048.1"/>
</dbReference>
<feature type="transmembrane region" description="Helical" evidence="1">
    <location>
        <begin position="124"/>
        <end position="143"/>
    </location>
</feature>
<keyword evidence="1" id="KW-1133">Transmembrane helix</keyword>
<keyword evidence="3" id="KW-1185">Reference proteome</keyword>
<keyword evidence="1" id="KW-0812">Transmembrane</keyword>
<sequence>MLDAVLGPASEAYYAERVRSGSGARARAQAAQSTVTLFAGGIVAALTFTQLADRPLSTQLAGVGAVALWLFAAVLYLRAVAQPVGALAGPSHARDRLDLLNAVLKRADDEAAQVDRRQKHANRVAMGALAVSVLTVGLAAVGGPKEEKVSGAVAVSPAYAKSIRTVCAMKDERITGRIDKTSLATPFVNITVASRGCGGGTGKETELVIPKSAVRAIAWEGE</sequence>
<dbReference type="AlphaFoldDB" id="A0A553ZNU3"/>
<reference evidence="2 3" key="1">
    <citation type="submission" date="2019-07" db="EMBL/GenBank/DDBJ databases">
        <title>Draft genome for Streptomyces benahoarensis MZ03-48.</title>
        <authorList>
            <person name="Gonzalez-Pimentel J.L."/>
        </authorList>
    </citation>
    <scope>NUCLEOTIDE SEQUENCE [LARGE SCALE GENOMIC DNA]</scope>
    <source>
        <strain evidence="2 3">MZ03-48</strain>
    </source>
</reference>
<feature type="transmembrane region" description="Helical" evidence="1">
    <location>
        <begin position="58"/>
        <end position="77"/>
    </location>
</feature>
<keyword evidence="1" id="KW-0472">Membrane</keyword>
<dbReference type="Proteomes" id="UP000320888">
    <property type="component" value="Unassembled WGS sequence"/>
</dbReference>
<accession>A0A553ZNU3</accession>
<protein>
    <submittedName>
        <fullName evidence="2">Uncharacterized protein</fullName>
    </submittedName>
</protein>